<accession>A0A2M7FXF5</accession>
<dbReference type="AlphaFoldDB" id="A0A2M7FXF5"/>
<comment type="caution">
    <text evidence="6">The sequence shown here is derived from an EMBL/GenBank/DDBJ whole genome shotgun (WGS) entry which is preliminary data.</text>
</comment>
<feature type="transmembrane region" description="Helical" evidence="4">
    <location>
        <begin position="12"/>
        <end position="34"/>
    </location>
</feature>
<dbReference type="PANTHER" id="PTHR23518">
    <property type="entry name" value="C-METHYLTRANSFERASE"/>
    <property type="match status" value="1"/>
</dbReference>
<feature type="transmembrane region" description="Helical" evidence="4">
    <location>
        <begin position="344"/>
        <end position="367"/>
    </location>
</feature>
<evidence type="ECO:0000313" key="7">
    <source>
        <dbReference type="Proteomes" id="UP000231019"/>
    </source>
</evidence>
<feature type="transmembrane region" description="Helical" evidence="4">
    <location>
        <begin position="40"/>
        <end position="64"/>
    </location>
</feature>
<feature type="transmembrane region" description="Helical" evidence="4">
    <location>
        <begin position="256"/>
        <end position="274"/>
    </location>
</feature>
<dbReference type="PANTHER" id="PTHR23518:SF2">
    <property type="entry name" value="MAJOR FACILITATOR SUPERFAMILY TRANSPORTER"/>
    <property type="match status" value="1"/>
</dbReference>
<feature type="transmembrane region" description="Helical" evidence="4">
    <location>
        <begin position="225"/>
        <end position="244"/>
    </location>
</feature>
<keyword evidence="3 4" id="KW-0472">Membrane</keyword>
<dbReference type="SUPFAM" id="SSF103473">
    <property type="entry name" value="MFS general substrate transporter"/>
    <property type="match status" value="1"/>
</dbReference>
<evidence type="ECO:0000256" key="3">
    <source>
        <dbReference type="ARBA" id="ARBA00023136"/>
    </source>
</evidence>
<feature type="domain" description="Major facilitator superfamily (MFS) profile" evidence="5">
    <location>
        <begin position="15"/>
        <end position="397"/>
    </location>
</feature>
<evidence type="ECO:0000256" key="4">
    <source>
        <dbReference type="SAM" id="Phobius"/>
    </source>
</evidence>
<gene>
    <name evidence="6" type="ORF">COW36_24475</name>
</gene>
<evidence type="ECO:0000313" key="6">
    <source>
        <dbReference type="EMBL" id="PIW13825.1"/>
    </source>
</evidence>
<dbReference type="InterPro" id="IPR036259">
    <property type="entry name" value="MFS_trans_sf"/>
</dbReference>
<evidence type="ECO:0000259" key="5">
    <source>
        <dbReference type="PROSITE" id="PS50850"/>
    </source>
</evidence>
<feature type="transmembrane region" description="Helical" evidence="4">
    <location>
        <begin position="85"/>
        <end position="107"/>
    </location>
</feature>
<feature type="transmembrane region" description="Helical" evidence="4">
    <location>
        <begin position="373"/>
        <end position="392"/>
    </location>
</feature>
<keyword evidence="1 4" id="KW-0812">Transmembrane</keyword>
<name>A0A2M7FXF5_9BACT</name>
<proteinExistence type="predicted"/>
<feature type="transmembrane region" description="Helical" evidence="4">
    <location>
        <begin position="286"/>
        <end position="305"/>
    </location>
</feature>
<feature type="transmembrane region" description="Helical" evidence="4">
    <location>
        <begin position="173"/>
        <end position="191"/>
    </location>
</feature>
<dbReference type="Proteomes" id="UP000231019">
    <property type="component" value="Unassembled WGS sequence"/>
</dbReference>
<reference evidence="6 7" key="1">
    <citation type="submission" date="2017-09" db="EMBL/GenBank/DDBJ databases">
        <title>Depth-based differentiation of microbial function through sediment-hosted aquifers and enrichment of novel symbionts in the deep terrestrial subsurface.</title>
        <authorList>
            <person name="Probst A.J."/>
            <person name="Ladd B."/>
            <person name="Jarett J.K."/>
            <person name="Geller-Mcgrath D.E."/>
            <person name="Sieber C.M."/>
            <person name="Emerson J.B."/>
            <person name="Anantharaman K."/>
            <person name="Thomas B.C."/>
            <person name="Malmstrom R."/>
            <person name="Stieglmeier M."/>
            <person name="Klingl A."/>
            <person name="Woyke T."/>
            <person name="Ryan C.M."/>
            <person name="Banfield J.F."/>
        </authorList>
    </citation>
    <scope>NUCLEOTIDE SEQUENCE [LARGE SCALE GENOMIC DNA]</scope>
    <source>
        <strain evidence="6">CG17_big_fil_post_rev_8_21_14_2_50_48_46</strain>
    </source>
</reference>
<sequence length="410" mass="44107">MQNKEKRSSSRFSPTVWLVAWVSLFTDISSEMLYPVMPLYLRSIGFSVFWIGLLEGLAEALAGLSKGYFGRRSDLSGKRVAYVRGGYLLSALSKPMLALSGALPWVFTARLSDRLGKGLRTSARDALLSAESSAENKGRVFGLHRGMDTLGAAIGPLMALAFLSQWPGHYQPLFLLAFLPALAGVGLTLLLRDPPLKNAAKTATPTGFLAYLGYWKTASPAYRRLLIGLLAFALFNSSDAFLLLRAREQGLSETGVLGLYIAYNLIYAAAALPAGSLADRWGMRRVLQAGLLIFAGVYAGFGWGFKGPELLGLFALYALYAACSESIAKAWIAQLVPLEETGTALGLFLSLASLATLLASTLAGLLWQWGFPALPFQVSALGSLGVWGYFVLNGKNMPEGITRSGNPLKK</sequence>
<dbReference type="GO" id="GO:0022857">
    <property type="term" value="F:transmembrane transporter activity"/>
    <property type="evidence" value="ECO:0007669"/>
    <property type="project" value="InterPro"/>
</dbReference>
<dbReference type="EMBL" id="PFFQ01000066">
    <property type="protein sequence ID" value="PIW13825.1"/>
    <property type="molecule type" value="Genomic_DNA"/>
</dbReference>
<evidence type="ECO:0000256" key="2">
    <source>
        <dbReference type="ARBA" id="ARBA00022989"/>
    </source>
</evidence>
<dbReference type="Pfam" id="PF07690">
    <property type="entry name" value="MFS_1"/>
    <property type="match status" value="1"/>
</dbReference>
<dbReference type="InterPro" id="IPR011701">
    <property type="entry name" value="MFS"/>
</dbReference>
<dbReference type="InterPro" id="IPR020846">
    <property type="entry name" value="MFS_dom"/>
</dbReference>
<dbReference type="PROSITE" id="PS50850">
    <property type="entry name" value="MFS"/>
    <property type="match status" value="1"/>
</dbReference>
<dbReference type="Gene3D" id="1.20.1250.20">
    <property type="entry name" value="MFS general substrate transporter like domains"/>
    <property type="match status" value="2"/>
</dbReference>
<organism evidence="6 7">
    <name type="scientific">bacterium (Candidatus Blackallbacteria) CG17_big_fil_post_rev_8_21_14_2_50_48_46</name>
    <dbReference type="NCBI Taxonomy" id="2014261"/>
    <lineage>
        <taxon>Bacteria</taxon>
        <taxon>Candidatus Blackallbacteria</taxon>
    </lineage>
</organism>
<protein>
    <submittedName>
        <fullName evidence="6">MFS transporter</fullName>
    </submittedName>
</protein>
<feature type="transmembrane region" description="Helical" evidence="4">
    <location>
        <begin position="311"/>
        <end position="332"/>
    </location>
</feature>
<dbReference type="CDD" id="cd17370">
    <property type="entry name" value="MFS_MJ1317_like"/>
    <property type="match status" value="1"/>
</dbReference>
<keyword evidence="2 4" id="KW-1133">Transmembrane helix</keyword>
<evidence type="ECO:0000256" key="1">
    <source>
        <dbReference type="ARBA" id="ARBA00022692"/>
    </source>
</evidence>